<evidence type="ECO:0000256" key="2">
    <source>
        <dbReference type="ARBA" id="ARBA00004123"/>
    </source>
</evidence>
<evidence type="ECO:0000256" key="3">
    <source>
        <dbReference type="ARBA" id="ARBA00004906"/>
    </source>
</evidence>
<dbReference type="VEuPathDB" id="FungiDB:CC1G_01887"/>
<comment type="pathway">
    <text evidence="3">Protein modification; protein ubiquitination.</text>
</comment>
<comment type="caution">
    <text evidence="14">The sequence shown here is derived from an EMBL/GenBank/DDBJ whole genome shotgun (WGS) entry which is preliminary data.</text>
</comment>
<keyword evidence="5" id="KW-0813">Transport</keyword>
<dbReference type="HOGENOM" id="CLU_000215_0_0_1"/>
<accession>A8N5V6</accession>
<keyword evidence="7 11" id="KW-0833">Ubl conjugation pathway</keyword>
<feature type="region of interest" description="Disordered" evidence="12">
    <location>
        <begin position="1269"/>
        <end position="1361"/>
    </location>
</feature>
<dbReference type="GO" id="GO:0061630">
    <property type="term" value="F:ubiquitin protein ligase activity"/>
    <property type="evidence" value="ECO:0007669"/>
    <property type="project" value="UniProtKB-EC"/>
</dbReference>
<dbReference type="OrthoDB" id="8068875at2759"/>
<evidence type="ECO:0000256" key="9">
    <source>
        <dbReference type="ARBA" id="ARBA00023242"/>
    </source>
</evidence>
<keyword evidence="9" id="KW-0539">Nucleus</keyword>
<feature type="compositionally biased region" description="Basic and acidic residues" evidence="12">
    <location>
        <begin position="1666"/>
        <end position="1678"/>
    </location>
</feature>
<dbReference type="UniPathway" id="UPA00143"/>
<dbReference type="GO" id="GO:0000209">
    <property type="term" value="P:protein polyubiquitination"/>
    <property type="evidence" value="ECO:0007669"/>
    <property type="project" value="TreeGrafter"/>
</dbReference>
<feature type="compositionally biased region" description="Low complexity" evidence="12">
    <location>
        <begin position="2701"/>
        <end position="2713"/>
    </location>
</feature>
<dbReference type="KEGG" id="cci:CC1G_01887"/>
<dbReference type="InterPro" id="IPR010309">
    <property type="entry name" value="E3_Ub_ligase_DUF908"/>
</dbReference>
<evidence type="ECO:0000256" key="6">
    <source>
        <dbReference type="ARBA" id="ARBA00022679"/>
    </source>
</evidence>
<feature type="region of interest" description="Disordered" evidence="12">
    <location>
        <begin position="2425"/>
        <end position="2549"/>
    </location>
</feature>
<dbReference type="InParanoid" id="A8N5V6"/>
<feature type="compositionally biased region" description="Basic and acidic residues" evidence="12">
    <location>
        <begin position="1349"/>
        <end position="1361"/>
    </location>
</feature>
<dbReference type="OMA" id="ADEMKYG"/>
<name>A8N5V6_COPC7</name>
<dbReference type="GO" id="GO:0051028">
    <property type="term" value="P:mRNA transport"/>
    <property type="evidence" value="ECO:0007669"/>
    <property type="project" value="UniProtKB-KW"/>
</dbReference>
<feature type="region of interest" description="Disordered" evidence="12">
    <location>
        <begin position="1726"/>
        <end position="1767"/>
    </location>
</feature>
<gene>
    <name evidence="14" type="ORF">CC1G_01887</name>
</gene>
<dbReference type="Gene3D" id="1.25.10.10">
    <property type="entry name" value="Leucine-rich Repeat Variant"/>
    <property type="match status" value="1"/>
</dbReference>
<comment type="similarity">
    <text evidence="10">Belongs to the UPL family. TOM1/PTR1 subfamily.</text>
</comment>
<dbReference type="GO" id="GO:0005634">
    <property type="term" value="C:nucleus"/>
    <property type="evidence" value="ECO:0007669"/>
    <property type="project" value="UniProtKB-SubCell"/>
</dbReference>
<evidence type="ECO:0000256" key="7">
    <source>
        <dbReference type="ARBA" id="ARBA00022786"/>
    </source>
</evidence>
<evidence type="ECO:0000256" key="10">
    <source>
        <dbReference type="ARBA" id="ARBA00034494"/>
    </source>
</evidence>
<dbReference type="InterPro" id="IPR000569">
    <property type="entry name" value="HECT_dom"/>
</dbReference>
<evidence type="ECO:0000313" key="14">
    <source>
        <dbReference type="EMBL" id="EAU91398.2"/>
    </source>
</evidence>
<feature type="region of interest" description="Disordered" evidence="12">
    <location>
        <begin position="941"/>
        <end position="1002"/>
    </location>
</feature>
<dbReference type="GO" id="GO:0006511">
    <property type="term" value="P:ubiquitin-dependent protein catabolic process"/>
    <property type="evidence" value="ECO:0007669"/>
    <property type="project" value="TreeGrafter"/>
</dbReference>
<dbReference type="Gene3D" id="3.90.1750.10">
    <property type="entry name" value="Hect, E3 ligase catalytic domains"/>
    <property type="match status" value="1"/>
</dbReference>
<feature type="region of interest" description="Disordered" evidence="12">
    <location>
        <begin position="200"/>
        <end position="231"/>
    </location>
</feature>
<comment type="catalytic activity">
    <reaction evidence="1">
        <text>S-ubiquitinyl-[E2 ubiquitin-conjugating enzyme]-L-cysteine + [acceptor protein]-L-lysine = [E2 ubiquitin-conjugating enzyme]-L-cysteine + N(6)-ubiquitinyl-[acceptor protein]-L-lysine.</text>
        <dbReference type="EC" id="2.3.2.26"/>
    </reaction>
</comment>
<dbReference type="InterPro" id="IPR035983">
    <property type="entry name" value="Hect_E3_ubiquitin_ligase"/>
</dbReference>
<feature type="compositionally biased region" description="Low complexity" evidence="12">
    <location>
        <begin position="1284"/>
        <end position="1298"/>
    </location>
</feature>
<dbReference type="FunCoup" id="A8N5V6">
    <property type="interactions" value="754"/>
</dbReference>
<dbReference type="Pfam" id="PF00632">
    <property type="entry name" value="HECT"/>
    <property type="match status" value="1"/>
</dbReference>
<dbReference type="InterPro" id="IPR016024">
    <property type="entry name" value="ARM-type_fold"/>
</dbReference>
<comment type="subcellular location">
    <subcellularLocation>
        <location evidence="2">Nucleus</location>
    </subcellularLocation>
</comment>
<dbReference type="GeneID" id="6006689"/>
<feature type="region of interest" description="Disordered" evidence="12">
    <location>
        <begin position="2920"/>
        <end position="2992"/>
    </location>
</feature>
<evidence type="ECO:0000313" key="15">
    <source>
        <dbReference type="Proteomes" id="UP000001861"/>
    </source>
</evidence>
<feature type="region of interest" description="Disordered" evidence="12">
    <location>
        <begin position="2691"/>
        <end position="2719"/>
    </location>
</feature>
<feature type="compositionally biased region" description="Basic and acidic residues" evidence="12">
    <location>
        <begin position="2425"/>
        <end position="2460"/>
    </location>
</feature>
<evidence type="ECO:0000256" key="1">
    <source>
        <dbReference type="ARBA" id="ARBA00000885"/>
    </source>
</evidence>
<dbReference type="InterPro" id="IPR025527">
    <property type="entry name" value="HUWE1/Rev1_UBM"/>
</dbReference>
<sequence>MKIVHKSKKPVPPVAEFIKRTLKASNEELTAILSEVDVWKWPRSDLNAWIKVLNKFDAVLEEIIAEYDLDKLQLKTFSPSTKRLVSEILRFKRLLMENSTNRKTYNSYDRLNSLLFTSDLDILLLTLNLLLRPAQQYSAQPAVSHALSLSSGRLQSLAKKWPHVREYGAGLVDLVSPKGDAEVESLPVEAREVNMTFYRTDGGEKTDQEPQSSTPAVPETPRKGAAPFPSSEAVNVHIDEREVLAKPAMEVLADAVKTYKVPDKEKFEILCRIRTAAALDKGRREDREKLLTARLLAIAIYCHTHAESRASSTLFVYEPDLIIHIAELLQVDNGVPVGVQTAAIAALDALARYRNKLQEVLTAVNAAINHGILMGLFRKTVNDLPHADSTIPQSFVDALLGFLTYIVSHQSGSSMVVGAGLVPLLIQLIENRSPTRLTTTSKTMQLLDNVLYSAPTGFHLFTTARGLDTLVERIEYEVDYDIQTYGDPKTVSSAEDVDIPIARIAVLKHMLRSMHRMMQSAGTAEGLRNLINMSLLKTVKKIIEYRGLFGPTILPFAINIMTTFVHNEPTSLTIIQEAGLPEAFYNTIEAGIEPAIEVIQAIPNAIGALCLNEVGQAQLAKRPSIIPAVFSLFTSERHLKVLNDKENAVLIGTAIDELIRHHPSLKAPVFSALKSALSRIEELGLEYVVPSNLTQWYQLRPVPSESASTGDAAMDIDEPTETKESSPEATEDDTVAEDENSKSHDSIIVSYLDVIGRFLEGLFQHTPHCRDFISITDGLNRLGRMTSLPCLPYDFANSVASDSMVQVMRTLAEVATNDTIQHLSKLVKESLDETADFWKTPSHESKLISLIDLADKDTAAANAKFRSLVTLHIRITLLSDVFSTTGYAHGRAAIGLLQTLMNNTSPDVIADLGTLHRASIWENIVFNAGLAAKNIDLASAPGGTQLEGGPEPLDLDTLDPEDTAPPAPASTTNGVQQLEQPAAAATTTTSSSSSPTPQPEPRVANAAAIKHITHGLPNILAPFFQAMVKTFHARRNPDSAQRKQIQESSKIVADIMLKHLQYDVGTDRTSSFAYYTVVLGLFSLLLIEERPTSTILHTIQLYAFYRIDGLDALFSTTKLFTDRIAEITNKPEDFRDDQDKKELVQAYGGLKVVLHLLQPTITAKYVVESGQSHLIVTRDKKDTDPDYFEPHHFLVKLRVAALPLLTSLWQSGWLLQAPVAVTRAVVRALLEVMKGEGEESKGDTPIIDAERALIRAGNNVNAATELLISHPFPLPPDPEPEPATPAAEGSGEASGSQGTPAEGQAAETTSTEAPAEDTDTMAAEPTEPAPSNNARQEPTGESVAEEQPSAEHRPPTRTTEEWRTILNQGRDALGSSLSRHGLTLIDEHQQLLFDLYPAFTKASPRQKEAIQQLVEDVKDFSPHAYDVQEQPMANRCRLLALILTDSPSAFDDDLRNTLMDNLLALLSSIAVENPPKWLAGHLLVIESLFILSDEPRAISIPREGEPIEPQPIAVGPCRQAAKQVVFKLCLRLLTLEELQSDELLSVLRLLVLFTRNREMADSLLQADALAQMFKRLKSSPVSGGSSYIATILRHLVEDSSTVKNIMQQNIKRYFSHPRTRVVEAGTYVKNCSSMALRDPELFIEATKSLCQLNQPYAIANHITLQPDRDSSKAAKEGEGSEMQVDNVASPPTPAIAPASIHVAESTVHLLITELISCVKDLNETPHPVEKPTAAPTSSDAAGLSPTDAPMQAASTTQSSTEKKSPSQEEIQDKYQYVFFVMQCLSELLLSYDSCKLAFLSYSPKKKLQTPAKEPGNRFRSGTLHFILNELLTFGTINLQQADNKLRNKIMLCSWATNMMIALCADTAAPNPSKDVSADLASVRKYVLEALGRAIKDLPSDDNLNSKYGRLLALSDLCNRLLTVRFDNMPPQRKPAETLTHIAKVMLEKNFVATLTASLSDVDLNYPHVRSLVTAILKPLQYLTKVAIKMSHSGKRHDKDDDSVMASSSSDEEEGFEEPREETPDLYRNSSLGMYTGEMDDGRYPQDEEMDEDAVDTDEDVDMEFGDETGSEDTSNTDDDDDEDEGDEEEEDEEDEDDEMEDEEQTSEWEEVEDDDEALVENEGEGEEDVGDASIVDEEEEIVDDDDEEPEGELAWEDAGEDRQGLEAIGDEFDEEEETGVPVQIIHEEDEGDMESDEGPLLDNGFFNMIPNFEQLMNAGHAGGFIVQRRHRGNLDEHVHLFGRPRNGPSSSPEAIVHPLLLNTSSHTRSLPGQSRSSRQAQRIIAAGTGAADLLQTLDGMIGPGGFQLVQQVMAPGSRGWQEAFRLDVPGFMNLDRGGMPPRRHGIFSTAIRVERAPPPSGHRHGREFEPLVTIQRWTEEAKILHGEFVAERVAKLVNHVILTLLPEAIEAAKKAKLLKEEEAARLGKEKEEKAKAEEAAKKAEEESAQKEAAMEAEPTRTPDPSPSIHADAPAPSAEATAQATTEAPSESTQDRPAADQPMSEEPRTDGDTEMVDVQTSEPAPEPSAAGTSTETTQPAEPAASTSAPVQRVTVMIHGNPVDITDTGIDPDFLEALPDDMREEVLNQHVRDQRAAQVERPADSQISNEFLDALPPEIRAEILQQEAIERARRQAEEAAPSRGPTEIDPASFIASLDPTLRQAVLMEQDDGFLATLPSHMIAEAEAYRDDLRPRRRLHRAAPPRSGPPGAQAQQSKPKAQHDAIQLLDKGGVAVLVRLLFFPKALRKSFLFRIFVNLCQNSKTRTELFNFLLSILQDGTGDLAAVDKSFAQMSVRSSKPQTPKSVSKQKPSPDYLAALSLPASQIEAFPDLVAKKCLDALTYIVTANPHASLFFLTEHELPAGLRKAPSKKGKGKEKQAPQSHYPIVLLLGLLDRKALLRTPAIMDSVVNLLASVTKPLTELKDRSESADASAPKDAQVEVAPATQQDSSPTQPTETSAPSSTTAPSSTPAATSEGPRPETSTAQQQSTAEPKIETVEEKVLLANPPQIPHAVLRLIVNILTVGECPAKTFQQSMNLIQHLSYISDARDVIAQELRTKAQEFGRVLIADLEQLMQTLQSENTDAMTSCISTKFSPASSTQAKLLRVLKTIEHMYSPKSSSATDEKKREQDIEKVQNIYESFNFSGLWRKLGDCLGLVGAKPETEHIATVLLPLIESLMVVCQHVGTKAGQSTTTTRAARGSMSPRAPTSAREAMEELFISFTDNHRKLLNLMVRNNPSLMSGSFSLLVNNPRVLDFDNKRNYFNQQLHKRPSDGREHRHTLQLNVRRARVFEDSFQHLQRKTGDQIKYGKLNVRFYDEEGVDAGGVTREWFQILARQMFDPNNALFQPCAADKQTYQPNKNSWVNPEHLSFFKFVGRVIGKAIFDGRLLDAYFARSLYRQLLGKPVDYKDVEWVDPEYYKSLCWILENDPTVLDLTFSVEADEFGVNRVIPLKEGGDQIPVTQENKREFVQLSAQYRLYSSIKEQIENLSAGFYEIVPKDLITIFNEQELELLISGTPDIDVDEWRAATDYVGYTSSDPNIVWWWRALKSFNRDERAKVLSFATGTSRVPLNGFTDLQGVQGVQRFSIHRAYGENDRLPQAHTCFNQIDLPQYSSYEMLRQQLLLAINEGGEGFAFS</sequence>
<dbReference type="GO" id="GO:0005737">
    <property type="term" value="C:cytoplasm"/>
    <property type="evidence" value="ECO:0007669"/>
    <property type="project" value="TreeGrafter"/>
</dbReference>
<dbReference type="SUPFAM" id="SSF48371">
    <property type="entry name" value="ARM repeat"/>
    <property type="match status" value="1"/>
</dbReference>
<dbReference type="eggNOG" id="KOG0939">
    <property type="taxonomic scope" value="Eukaryota"/>
</dbReference>
<dbReference type="RefSeq" id="XP_001830251.2">
    <property type="nucleotide sequence ID" value="XM_001830199.2"/>
</dbReference>
<feature type="compositionally biased region" description="Acidic residues" evidence="12">
    <location>
        <begin position="729"/>
        <end position="738"/>
    </location>
</feature>
<keyword evidence="6" id="KW-0808">Transferase</keyword>
<reference evidence="14 15" key="1">
    <citation type="journal article" date="2010" name="Proc. Natl. Acad. Sci. U.S.A.">
        <title>Insights into evolution of multicellular fungi from the assembled chromosomes of the mushroom Coprinopsis cinerea (Coprinus cinereus).</title>
        <authorList>
            <person name="Stajich J.E."/>
            <person name="Wilke S.K."/>
            <person name="Ahren D."/>
            <person name="Au C.H."/>
            <person name="Birren B.W."/>
            <person name="Borodovsky M."/>
            <person name="Burns C."/>
            <person name="Canback B."/>
            <person name="Casselton L.A."/>
            <person name="Cheng C.K."/>
            <person name="Deng J."/>
            <person name="Dietrich F.S."/>
            <person name="Fargo D.C."/>
            <person name="Farman M.L."/>
            <person name="Gathman A.C."/>
            <person name="Goldberg J."/>
            <person name="Guigo R."/>
            <person name="Hoegger P.J."/>
            <person name="Hooker J.B."/>
            <person name="Huggins A."/>
            <person name="James T.Y."/>
            <person name="Kamada T."/>
            <person name="Kilaru S."/>
            <person name="Kodira C."/>
            <person name="Kues U."/>
            <person name="Kupfer D."/>
            <person name="Kwan H.S."/>
            <person name="Lomsadze A."/>
            <person name="Li W."/>
            <person name="Lilly W.W."/>
            <person name="Ma L.J."/>
            <person name="Mackey A.J."/>
            <person name="Manning G."/>
            <person name="Martin F."/>
            <person name="Muraguchi H."/>
            <person name="Natvig D.O."/>
            <person name="Palmerini H."/>
            <person name="Ramesh M.A."/>
            <person name="Rehmeyer C.J."/>
            <person name="Roe B.A."/>
            <person name="Shenoy N."/>
            <person name="Stanke M."/>
            <person name="Ter-Hovhannisyan V."/>
            <person name="Tunlid A."/>
            <person name="Velagapudi R."/>
            <person name="Vision T.J."/>
            <person name="Zeng Q."/>
            <person name="Zolan M.E."/>
            <person name="Pukkila P.J."/>
        </authorList>
    </citation>
    <scope>NUCLEOTIDE SEQUENCE [LARGE SCALE GENOMIC DNA]</scope>
    <source>
        <strain evidence="15">Okayama-7 / 130 / ATCC MYA-4618 / FGSC 9003</strain>
    </source>
</reference>
<keyword evidence="8" id="KW-0509">mRNA transport</keyword>
<dbReference type="PANTHER" id="PTHR11254:SF67">
    <property type="entry name" value="E3 UBIQUITIN-PROTEIN LIGASE HUWE1"/>
    <property type="match status" value="1"/>
</dbReference>
<feature type="region of interest" description="Disordered" evidence="12">
    <location>
        <begin position="703"/>
        <end position="741"/>
    </location>
</feature>
<dbReference type="FunFam" id="3.90.1750.10:FF:000003">
    <property type="entry name" value="E3 ubiquitin-protein ligase UPL1"/>
    <property type="match status" value="1"/>
</dbReference>
<feature type="compositionally biased region" description="Acidic residues" evidence="12">
    <location>
        <begin position="953"/>
        <end position="962"/>
    </location>
</feature>
<dbReference type="EC" id="2.3.2.26" evidence="4"/>
<feature type="compositionally biased region" description="Low complexity" evidence="12">
    <location>
        <begin position="979"/>
        <end position="995"/>
    </location>
</feature>
<evidence type="ECO:0000256" key="11">
    <source>
        <dbReference type="PROSITE-ProRule" id="PRU00104"/>
    </source>
</evidence>
<feature type="compositionally biased region" description="Low complexity" evidence="12">
    <location>
        <begin position="2472"/>
        <end position="2491"/>
    </location>
</feature>
<evidence type="ECO:0000256" key="4">
    <source>
        <dbReference type="ARBA" id="ARBA00012485"/>
    </source>
</evidence>
<dbReference type="Gene3D" id="1.10.8.10">
    <property type="entry name" value="DNA helicase RuvA subunit, C-terminal domain"/>
    <property type="match status" value="1"/>
</dbReference>
<feature type="compositionally biased region" description="Low complexity" evidence="12">
    <location>
        <begin position="2948"/>
        <end position="2973"/>
    </location>
</feature>
<dbReference type="EMBL" id="AACS02000003">
    <property type="protein sequence ID" value="EAU91398.2"/>
    <property type="molecule type" value="Genomic_DNA"/>
</dbReference>
<dbReference type="STRING" id="240176.A8N5V6"/>
<dbReference type="InterPro" id="IPR050409">
    <property type="entry name" value="E3_ubiq-protein_ligase"/>
</dbReference>
<feature type="domain" description="HECT" evidence="13">
    <location>
        <begin position="3301"/>
        <end position="3636"/>
    </location>
</feature>
<feature type="active site" description="Glycyl thioester intermediate" evidence="11">
    <location>
        <position position="3603"/>
    </location>
</feature>
<evidence type="ECO:0000256" key="8">
    <source>
        <dbReference type="ARBA" id="ARBA00022816"/>
    </source>
</evidence>
<dbReference type="Gene3D" id="3.30.2410.10">
    <property type="entry name" value="Hect, E3 ligase catalytic domain"/>
    <property type="match status" value="1"/>
</dbReference>
<proteinExistence type="inferred from homology"/>
<dbReference type="Pfam" id="PF06012">
    <property type="entry name" value="DUF908"/>
    <property type="match status" value="1"/>
</dbReference>
<feature type="compositionally biased region" description="Polar residues" evidence="12">
    <location>
        <begin position="2979"/>
        <end position="2989"/>
    </location>
</feature>
<dbReference type="Pfam" id="PF14377">
    <property type="entry name" value="UBM"/>
    <property type="match status" value="3"/>
</dbReference>
<dbReference type="FunFam" id="3.30.2410.10:FF:000004">
    <property type="entry name" value="E3 ubiquitin-protein ligase HUWE1, variant"/>
    <property type="match status" value="1"/>
</dbReference>
<organism evidence="14 15">
    <name type="scientific">Coprinopsis cinerea (strain Okayama-7 / 130 / ATCC MYA-4618 / FGSC 9003)</name>
    <name type="common">Inky cap fungus</name>
    <name type="synonym">Hormographiella aspergillata</name>
    <dbReference type="NCBI Taxonomy" id="240176"/>
    <lineage>
        <taxon>Eukaryota</taxon>
        <taxon>Fungi</taxon>
        <taxon>Dikarya</taxon>
        <taxon>Basidiomycota</taxon>
        <taxon>Agaricomycotina</taxon>
        <taxon>Agaricomycetes</taxon>
        <taxon>Agaricomycetidae</taxon>
        <taxon>Agaricales</taxon>
        <taxon>Agaricineae</taxon>
        <taxon>Psathyrellaceae</taxon>
        <taxon>Coprinopsis</taxon>
    </lineage>
</organism>
<dbReference type="InterPro" id="IPR011989">
    <property type="entry name" value="ARM-like"/>
</dbReference>
<feature type="compositionally biased region" description="Acidic residues" evidence="12">
    <location>
        <begin position="2046"/>
        <end position="2159"/>
    </location>
</feature>
<feature type="compositionally biased region" description="Pro residues" evidence="12">
    <location>
        <begin position="1272"/>
        <end position="1283"/>
    </location>
</feature>
<dbReference type="Gene3D" id="3.30.2160.10">
    <property type="entry name" value="Hect, E3 ligase catalytic domain"/>
    <property type="match status" value="1"/>
</dbReference>
<evidence type="ECO:0000256" key="12">
    <source>
        <dbReference type="SAM" id="MobiDB-lite"/>
    </source>
</evidence>
<dbReference type="PANTHER" id="PTHR11254">
    <property type="entry name" value="HECT DOMAIN UBIQUITIN-PROTEIN LIGASE"/>
    <property type="match status" value="1"/>
</dbReference>
<dbReference type="Pfam" id="PF06025">
    <property type="entry name" value="DUF913"/>
    <property type="match status" value="1"/>
</dbReference>
<feature type="compositionally biased region" description="Polar residues" evidence="12">
    <location>
        <begin position="2529"/>
        <end position="2548"/>
    </location>
</feature>
<dbReference type="SUPFAM" id="SSF56204">
    <property type="entry name" value="Hect, E3 ligase catalytic domain"/>
    <property type="match status" value="1"/>
</dbReference>
<dbReference type="SMART" id="SM00119">
    <property type="entry name" value="HECTc"/>
    <property type="match status" value="1"/>
</dbReference>
<evidence type="ECO:0000256" key="5">
    <source>
        <dbReference type="ARBA" id="ARBA00022448"/>
    </source>
</evidence>
<protein>
    <recommendedName>
        <fullName evidence="4">HECT-type E3 ubiquitin transferase</fullName>
        <ecNumber evidence="4">2.3.2.26</ecNumber>
    </recommendedName>
</protein>
<dbReference type="InterPro" id="IPR010314">
    <property type="entry name" value="E3_Ub_ligase_DUF913"/>
</dbReference>
<dbReference type="Proteomes" id="UP000001861">
    <property type="component" value="Unassembled WGS sequence"/>
</dbReference>
<feature type="region of interest" description="Disordered" evidence="12">
    <location>
        <begin position="1664"/>
        <end position="1691"/>
    </location>
</feature>
<evidence type="ECO:0000259" key="13">
    <source>
        <dbReference type="PROSITE" id="PS50237"/>
    </source>
</evidence>
<dbReference type="CDD" id="cd00078">
    <property type="entry name" value="HECTc"/>
    <property type="match status" value="1"/>
</dbReference>
<dbReference type="PROSITE" id="PS50237">
    <property type="entry name" value="HECT"/>
    <property type="match status" value="1"/>
</dbReference>
<feature type="region of interest" description="Disordered" evidence="12">
    <location>
        <begin position="1990"/>
        <end position="2162"/>
    </location>
</feature>
<keyword evidence="15" id="KW-1185">Reference proteome</keyword>
<dbReference type="FunFam" id="3.30.2160.10:FF:000001">
    <property type="entry name" value="E3 ubiquitin-protein ligase NEDD4-like"/>
    <property type="match status" value="1"/>
</dbReference>